<dbReference type="CDD" id="cd00037">
    <property type="entry name" value="CLECT"/>
    <property type="match status" value="2"/>
</dbReference>
<reference evidence="2" key="1">
    <citation type="submission" date="2019-08" db="EMBL/GenBank/DDBJ databases">
        <title>The genome of the North American firefly Photinus pyralis.</title>
        <authorList>
            <consortium name="Photinus pyralis genome working group"/>
            <person name="Fallon T.R."/>
            <person name="Sander Lower S.E."/>
            <person name="Weng J.-K."/>
        </authorList>
    </citation>
    <scope>NUCLEOTIDE SEQUENCE</scope>
    <source>
        <strain evidence="2">TRF0915ILg1</strain>
        <tissue evidence="2">Whole body</tissue>
    </source>
</reference>
<dbReference type="AlphaFoldDB" id="A0A8K0CVZ8"/>
<dbReference type="SMART" id="SM00034">
    <property type="entry name" value="CLECT"/>
    <property type="match status" value="1"/>
</dbReference>
<dbReference type="PANTHER" id="PTHR45710:SF26">
    <property type="entry name" value="RH26557P"/>
    <property type="match status" value="1"/>
</dbReference>
<organism evidence="2 3">
    <name type="scientific">Ignelater luminosus</name>
    <name type="common">Cucubano</name>
    <name type="synonym">Pyrophorus luminosus</name>
    <dbReference type="NCBI Taxonomy" id="2038154"/>
    <lineage>
        <taxon>Eukaryota</taxon>
        <taxon>Metazoa</taxon>
        <taxon>Ecdysozoa</taxon>
        <taxon>Arthropoda</taxon>
        <taxon>Hexapoda</taxon>
        <taxon>Insecta</taxon>
        <taxon>Pterygota</taxon>
        <taxon>Neoptera</taxon>
        <taxon>Endopterygota</taxon>
        <taxon>Coleoptera</taxon>
        <taxon>Polyphaga</taxon>
        <taxon>Elateriformia</taxon>
        <taxon>Elateroidea</taxon>
        <taxon>Elateridae</taxon>
        <taxon>Agrypninae</taxon>
        <taxon>Pyrophorini</taxon>
        <taxon>Ignelater</taxon>
    </lineage>
</organism>
<proteinExistence type="predicted"/>
<dbReference type="InterPro" id="IPR050828">
    <property type="entry name" value="C-type_lectin/matrix_domain"/>
</dbReference>
<evidence type="ECO:0000259" key="1">
    <source>
        <dbReference type="PROSITE" id="PS50041"/>
    </source>
</evidence>
<evidence type="ECO:0000313" key="3">
    <source>
        <dbReference type="Proteomes" id="UP000801492"/>
    </source>
</evidence>
<dbReference type="InterPro" id="IPR001304">
    <property type="entry name" value="C-type_lectin-like"/>
</dbReference>
<dbReference type="InterPro" id="IPR016187">
    <property type="entry name" value="CTDL_fold"/>
</dbReference>
<dbReference type="SUPFAM" id="SSF56436">
    <property type="entry name" value="C-type lectin-like"/>
    <property type="match status" value="2"/>
</dbReference>
<feature type="domain" description="C-type lectin" evidence="1">
    <location>
        <begin position="158"/>
        <end position="282"/>
    </location>
</feature>
<evidence type="ECO:0000313" key="2">
    <source>
        <dbReference type="EMBL" id="KAF2892611.1"/>
    </source>
</evidence>
<sequence length="455" mass="53061">MNGRLAHIPNEKVADFIAEALSETILINSSVWIAAKTKDSTSGELYWFDENNMLEPLSEALKQLIDNRIISHKNDRLAWSESEEVLAKEQHKLIRIPYRFQKARNGDGLSIDRIYFDIPRLFPDKRTVLKPILCERQANKPKIKPSQVKTTHKGWIKIKNRYFKIFLDSLTWDEAQIQCNKKNATLATLTEQIHVQSLGRYLLIGRPTLRNAWIGARFIERNFLLVETNKTLSDSSDESFFPSWRNGHVQRKRGCVMLDRSVAVESVFIETNCLRKRAFICSRADKGNEEDVDVIVDNIDKEHKIDVEIDSFGYRVFYQKFSWTSARDKCNTYKEKYGGKLVEINNTINFHLLHIMGESKVILKDIWVGGKYENETWIWDSNNAEIYINGTSLKNEYIDKDIERENRCLNMGRENFNESIYYGTLCAWGQSFVCLFEANRLKELGKDEEENKKTK</sequence>
<gene>
    <name evidence="2" type="ORF">ILUMI_13562</name>
</gene>
<dbReference type="Gene3D" id="3.10.100.10">
    <property type="entry name" value="Mannose-Binding Protein A, subunit A"/>
    <property type="match status" value="2"/>
</dbReference>
<dbReference type="OrthoDB" id="6356110at2759"/>
<name>A0A8K0CVZ8_IGNLU</name>
<dbReference type="Proteomes" id="UP000801492">
    <property type="component" value="Unassembled WGS sequence"/>
</dbReference>
<feature type="domain" description="C-type lectin" evidence="1">
    <location>
        <begin position="309"/>
        <end position="435"/>
    </location>
</feature>
<accession>A0A8K0CVZ8</accession>
<dbReference type="Pfam" id="PF00059">
    <property type="entry name" value="Lectin_C"/>
    <property type="match status" value="1"/>
</dbReference>
<dbReference type="PANTHER" id="PTHR45710">
    <property type="entry name" value="C-TYPE LECTIN DOMAIN-CONTAINING PROTEIN 180"/>
    <property type="match status" value="1"/>
</dbReference>
<dbReference type="InterPro" id="IPR016186">
    <property type="entry name" value="C-type_lectin-like/link_sf"/>
</dbReference>
<dbReference type="EMBL" id="VTPC01008649">
    <property type="protein sequence ID" value="KAF2892611.1"/>
    <property type="molecule type" value="Genomic_DNA"/>
</dbReference>
<comment type="caution">
    <text evidence="2">The sequence shown here is derived from an EMBL/GenBank/DDBJ whole genome shotgun (WGS) entry which is preliminary data.</text>
</comment>
<dbReference type="PROSITE" id="PS50041">
    <property type="entry name" value="C_TYPE_LECTIN_2"/>
    <property type="match status" value="2"/>
</dbReference>
<keyword evidence="3" id="KW-1185">Reference proteome</keyword>
<protein>
    <recommendedName>
        <fullName evidence="1">C-type lectin domain-containing protein</fullName>
    </recommendedName>
</protein>